<dbReference type="Pfam" id="PF26074">
    <property type="entry name" value="Phage_DEC_PhiTE"/>
    <property type="match status" value="1"/>
</dbReference>
<evidence type="ECO:0008006" key="3">
    <source>
        <dbReference type="Google" id="ProtNLM"/>
    </source>
</evidence>
<evidence type="ECO:0000313" key="1">
    <source>
        <dbReference type="EMBL" id="UZZ64185.1"/>
    </source>
</evidence>
<protein>
    <recommendedName>
        <fullName evidence="3">Head stabilization/decoration protein</fullName>
    </recommendedName>
</protein>
<reference evidence="1 2" key="1">
    <citation type="submission" date="2022-10" db="EMBL/GenBank/DDBJ databases">
        <authorList>
            <person name="Cortes-Martin A."/>
            <person name="Buttimer C.T.H."/>
            <person name="Hill C."/>
        </authorList>
    </citation>
    <scope>NUCLEOTIDE SEQUENCE [LARGE SCALE GENOMIC DNA]</scope>
</reference>
<keyword evidence="2" id="KW-1185">Reference proteome</keyword>
<name>A0AAE9TKV4_9CAUD</name>
<gene>
    <name evidence="1" type="ORF">A54_221</name>
</gene>
<dbReference type="EMBL" id="OP744025">
    <property type="protein sequence ID" value="UZZ64185.1"/>
    <property type="molecule type" value="Genomic_DNA"/>
</dbReference>
<proteinExistence type="predicted"/>
<organism evidence="1 2">
    <name type="scientific">Escherichia phage A5-4</name>
    <dbReference type="NCBI Taxonomy" id="2996162"/>
    <lineage>
        <taxon>Viruses</taxon>
        <taxon>Duplodnaviria</taxon>
        <taxon>Heunggongvirae</taxon>
        <taxon>Uroviricota</taxon>
        <taxon>Caudoviricetes</taxon>
        <taxon>Vequintavirinae</taxon>
    </lineage>
</organism>
<evidence type="ECO:0000313" key="2">
    <source>
        <dbReference type="Proteomes" id="UP001236076"/>
    </source>
</evidence>
<accession>A0AAE9TKV4</accession>
<dbReference type="InterPro" id="IPR058875">
    <property type="entry name" value="DEC"/>
</dbReference>
<sequence length="143" mass="14816">MAKAHVVTLEGNYSDIVLGRVVAFGDTGWNFEELEMDYTADLVAGLLVKADGTPAAVADAADVYGVLVDRKVLPGVTKHDGATPMAGEKLPMTIAVRGLTLNATKLVYADGTAIDAAGRLALSKAGNQVTDRVVATEFLGAVL</sequence>
<dbReference type="Proteomes" id="UP001236076">
    <property type="component" value="Segment"/>
</dbReference>